<dbReference type="Proteomes" id="UP000182743">
    <property type="component" value="Unassembled WGS sequence"/>
</dbReference>
<gene>
    <name evidence="5" type="primary">patA_2</name>
    <name evidence="4" type="synonym">patA_3</name>
    <name evidence="6" type="synonym">pigE</name>
    <name evidence="4" type="ORF">Maut_02098</name>
    <name evidence="5" type="ORF">MOOR_08660</name>
    <name evidence="6" type="ORF">MTAT_18710</name>
</gene>
<dbReference type="FunFam" id="3.40.640.10:FF:000004">
    <property type="entry name" value="Acetylornithine aminotransferase"/>
    <property type="match status" value="1"/>
</dbReference>
<dbReference type="InterPro" id="IPR049704">
    <property type="entry name" value="Aminotrans_3_PPA_site"/>
</dbReference>
<dbReference type="InterPro" id="IPR015422">
    <property type="entry name" value="PyrdxlP-dep_Trfase_small"/>
</dbReference>
<name>A0A1D7XCB2_NEOTH</name>
<sequence>MGGLTGEKIISLETALQAGRQETRDLYRRYINPGLATMLGLLDFDKAFVRAEGMAVWDKDGKRYLDFLGGYGALNLGHNPPEVLAAVKEAMGRPNLLQASLNPLAAALAHNLAQVTPGDLERVFFSNSGTETVEGALKLARASTGREKIIYCQNSFHGKSFGSLSVTGRQKYQRPFGPLLPGCEAVPYDDLEALEAKLSRRDAAAFIVEPIQGEGGVIVPHDGYLKGARELCDRYGTLLIIDEIQTGFGRTGYLFACEHEGVVPDIMCLAKSLGGGVMPIGAYIARPAVWDRAYGGMDKALLHTSTFGGNSLATAAGLAALQSILDQDLAGRAAAMGRYFLERLRQLKEKYDLIKDVRGRGLIIGLEFNQPVGGLLDKLTRGKVNELAGEYFGSLVAGELMNKYQVITAYTLNNPNVIRLEPPLIVGEEEIDHVVNALEAVLRGHGFLGVTLSSTRTALGSLFKRK</sequence>
<reference evidence="6 9" key="3">
    <citation type="submission" date="2019-05" db="EMBL/GenBank/DDBJ databases">
        <title>Genome sequence of Moorella thermoacetica ATCC 33924.</title>
        <authorList>
            <person name="Poehlein A."/>
            <person name="Bengelsdorf F.R."/>
            <person name="Duerre P."/>
            <person name="Daniel R."/>
        </authorList>
    </citation>
    <scope>NUCLEOTIDE SEQUENCE [LARGE SCALE GENOMIC DNA]</scope>
    <source>
        <strain evidence="6 9">ATCC 33924</strain>
    </source>
</reference>
<evidence type="ECO:0000313" key="5">
    <source>
        <dbReference type="EMBL" id="OIQ09482.1"/>
    </source>
</evidence>
<dbReference type="Pfam" id="PF00202">
    <property type="entry name" value="Aminotran_3"/>
    <property type="match status" value="1"/>
</dbReference>
<accession>A0A1D7XCB2</accession>
<evidence type="ECO:0000313" key="4">
    <source>
        <dbReference type="EMBL" id="AOQ24532.1"/>
    </source>
</evidence>
<dbReference type="SUPFAM" id="SSF53383">
    <property type="entry name" value="PLP-dependent transferases"/>
    <property type="match status" value="1"/>
</dbReference>
<dbReference type="GO" id="GO:0030170">
    <property type="term" value="F:pyridoxal phosphate binding"/>
    <property type="evidence" value="ECO:0007669"/>
    <property type="project" value="InterPro"/>
</dbReference>
<reference evidence="4 7" key="2">
    <citation type="submission" date="2016-08" db="EMBL/GenBank/DDBJ databases">
        <title>Moorella thermoacetica DSM 103132.</title>
        <authorList>
            <person name="Jendresen C.B."/>
            <person name="Redl S.M."/>
            <person name="Jensen T.O."/>
            <person name="Nielsen A.T."/>
        </authorList>
    </citation>
    <scope>NUCLEOTIDE SEQUENCE [LARGE SCALE GENOMIC DNA]</scope>
    <source>
        <strain evidence="4 7">DSM 103132</strain>
    </source>
</reference>
<evidence type="ECO:0000313" key="8">
    <source>
        <dbReference type="Proteomes" id="UP000182743"/>
    </source>
</evidence>
<dbReference type="GO" id="GO:0042802">
    <property type="term" value="F:identical protein binding"/>
    <property type="evidence" value="ECO:0007669"/>
    <property type="project" value="TreeGrafter"/>
</dbReference>
<keyword evidence="5" id="KW-0032">Aminotransferase</keyword>
<dbReference type="InterPro" id="IPR015424">
    <property type="entry name" value="PyrdxlP-dep_Trfase"/>
</dbReference>
<dbReference type="PANTHER" id="PTHR11986:SF121">
    <property type="entry name" value="BLR3010 PROTEIN"/>
    <property type="match status" value="1"/>
</dbReference>
<keyword evidence="5" id="KW-0808">Transferase</keyword>
<dbReference type="PROSITE" id="PS00600">
    <property type="entry name" value="AA_TRANSFER_CLASS_3"/>
    <property type="match status" value="1"/>
</dbReference>
<dbReference type="EC" id="2.6.1.-" evidence="6"/>
<dbReference type="EMBL" id="MIHH01000003">
    <property type="protein sequence ID" value="OIQ09482.1"/>
    <property type="molecule type" value="Genomic_DNA"/>
</dbReference>
<dbReference type="Proteomes" id="UP000322283">
    <property type="component" value="Unassembled WGS sequence"/>
</dbReference>
<comment type="cofactor">
    <cofactor evidence="1">
        <name>pyridoxal 5'-phosphate</name>
        <dbReference type="ChEBI" id="CHEBI:597326"/>
    </cofactor>
</comment>
<organism evidence="5 8">
    <name type="scientific">Neomoorella thermoacetica</name>
    <name type="common">Clostridium thermoaceticum</name>
    <dbReference type="NCBI Taxonomy" id="1525"/>
    <lineage>
        <taxon>Bacteria</taxon>
        <taxon>Bacillati</taxon>
        <taxon>Bacillota</taxon>
        <taxon>Clostridia</taxon>
        <taxon>Neomoorellales</taxon>
        <taxon>Neomoorellaceae</taxon>
        <taxon>Neomoorella</taxon>
    </lineage>
</organism>
<dbReference type="GO" id="GO:0033094">
    <property type="term" value="F:putrescine--2-oxoglutarate transaminase activity"/>
    <property type="evidence" value="ECO:0007669"/>
    <property type="project" value="UniProtKB-EC"/>
</dbReference>
<dbReference type="Gene3D" id="3.90.1150.10">
    <property type="entry name" value="Aspartate Aminotransferase, domain 1"/>
    <property type="match status" value="1"/>
</dbReference>
<dbReference type="PANTHER" id="PTHR11986">
    <property type="entry name" value="AMINOTRANSFERASE CLASS III"/>
    <property type="match status" value="1"/>
</dbReference>
<dbReference type="PATRIC" id="fig|1525.10.peg.350"/>
<comment type="similarity">
    <text evidence="3">Belongs to the class-III pyridoxal-phosphate-dependent aminotransferase family.</text>
</comment>
<dbReference type="Proteomes" id="UP000094598">
    <property type="component" value="Chromosome"/>
</dbReference>
<evidence type="ECO:0000256" key="1">
    <source>
        <dbReference type="ARBA" id="ARBA00001933"/>
    </source>
</evidence>
<dbReference type="EMBL" id="VCDX01000006">
    <property type="protein sequence ID" value="TYL12633.1"/>
    <property type="molecule type" value="Genomic_DNA"/>
</dbReference>
<evidence type="ECO:0000313" key="9">
    <source>
        <dbReference type="Proteomes" id="UP000322283"/>
    </source>
</evidence>
<keyword evidence="2 3" id="KW-0663">Pyridoxal phosphate</keyword>
<dbReference type="InterPro" id="IPR015421">
    <property type="entry name" value="PyrdxlP-dep_Trfase_major"/>
</dbReference>
<evidence type="ECO:0000256" key="2">
    <source>
        <dbReference type="ARBA" id="ARBA00022898"/>
    </source>
</evidence>
<protein>
    <submittedName>
        <fullName evidence="6">Aminotransferase PigE</fullName>
        <ecNumber evidence="6">2.6.1.-</ecNumber>
    </submittedName>
    <submittedName>
        <fullName evidence="5">Putrescine aminotransferase</fullName>
        <ecNumber evidence="5">2.6.1.82</ecNumber>
    </submittedName>
</protein>
<dbReference type="InterPro" id="IPR050103">
    <property type="entry name" value="Class-III_PLP-dep_AT"/>
</dbReference>
<dbReference type="InterPro" id="IPR005814">
    <property type="entry name" value="Aminotrans_3"/>
</dbReference>
<dbReference type="EC" id="2.6.1.82" evidence="5"/>
<dbReference type="Gene3D" id="3.40.640.10">
    <property type="entry name" value="Type I PLP-dependent aspartate aminotransferase-like (Major domain)"/>
    <property type="match status" value="1"/>
</dbReference>
<evidence type="ECO:0000313" key="7">
    <source>
        <dbReference type="Proteomes" id="UP000094598"/>
    </source>
</evidence>
<dbReference type="CDD" id="cd00610">
    <property type="entry name" value="OAT_like"/>
    <property type="match status" value="1"/>
</dbReference>
<keyword evidence="9" id="KW-1185">Reference proteome</keyword>
<dbReference type="PIRSF" id="PIRSF000521">
    <property type="entry name" value="Transaminase_4ab_Lys_Orn"/>
    <property type="match status" value="1"/>
</dbReference>
<evidence type="ECO:0000313" key="6">
    <source>
        <dbReference type="EMBL" id="TYL12633.1"/>
    </source>
</evidence>
<evidence type="ECO:0000256" key="3">
    <source>
        <dbReference type="RuleBase" id="RU003560"/>
    </source>
</evidence>
<dbReference type="AlphaFoldDB" id="A0A1D7XCB2"/>
<proteinExistence type="inferred from homology"/>
<reference evidence="5 8" key="1">
    <citation type="submission" date="2016-08" db="EMBL/GenBank/DDBJ databases">
        <title>Genome-based comparison of Moorella thermoacetic strains.</title>
        <authorList>
            <person name="Poehlein A."/>
            <person name="Bengelsdorf F.R."/>
            <person name="Esser C."/>
            <person name="Duerre P."/>
            <person name="Daniel R."/>
        </authorList>
    </citation>
    <scope>NUCLEOTIDE SEQUENCE [LARGE SCALE GENOMIC DNA]</scope>
    <source>
        <strain evidence="5 8">DSM 11768</strain>
    </source>
</reference>
<dbReference type="EMBL" id="CP017019">
    <property type="protein sequence ID" value="AOQ24532.1"/>
    <property type="molecule type" value="Genomic_DNA"/>
</dbReference>